<keyword evidence="1" id="KW-0812">Transmembrane</keyword>
<proteinExistence type="predicted"/>
<evidence type="ECO:0000313" key="3">
    <source>
        <dbReference type="Proteomes" id="UP000824540"/>
    </source>
</evidence>
<sequence length="106" mass="11706">MSSFLTSTHYAFNQANTSLSSPSVLSPLYALGLLVPLVAVAIGVLLWKRGHHNSHPGIEQSLSHYSGEVENVYENPEDLRQTSAQSSVYMDLKPTGDNDIYKELDR</sequence>
<evidence type="ECO:0000313" key="2">
    <source>
        <dbReference type="EMBL" id="KAG9344974.1"/>
    </source>
</evidence>
<organism evidence="2 3">
    <name type="scientific">Albula glossodonta</name>
    <name type="common">roundjaw bonefish</name>
    <dbReference type="NCBI Taxonomy" id="121402"/>
    <lineage>
        <taxon>Eukaryota</taxon>
        <taxon>Metazoa</taxon>
        <taxon>Chordata</taxon>
        <taxon>Craniata</taxon>
        <taxon>Vertebrata</taxon>
        <taxon>Euteleostomi</taxon>
        <taxon>Actinopterygii</taxon>
        <taxon>Neopterygii</taxon>
        <taxon>Teleostei</taxon>
        <taxon>Albuliformes</taxon>
        <taxon>Albulidae</taxon>
        <taxon>Albula</taxon>
    </lineage>
</organism>
<reference evidence="2" key="1">
    <citation type="thesis" date="2021" institute="BYU ScholarsArchive" country="Provo, UT, USA">
        <title>Applications of and Algorithms for Genome Assembly and Genomic Analyses with an Emphasis on Marine Teleosts.</title>
        <authorList>
            <person name="Pickett B.D."/>
        </authorList>
    </citation>
    <scope>NUCLEOTIDE SEQUENCE</scope>
    <source>
        <strain evidence="2">HI-2016</strain>
    </source>
</reference>
<keyword evidence="1" id="KW-1133">Transmembrane helix</keyword>
<protein>
    <submittedName>
        <fullName evidence="2">Uncharacterized protein</fullName>
    </submittedName>
</protein>
<dbReference type="OrthoDB" id="8713003at2759"/>
<comment type="caution">
    <text evidence="2">The sequence shown here is derived from an EMBL/GenBank/DDBJ whole genome shotgun (WGS) entry which is preliminary data.</text>
</comment>
<dbReference type="EMBL" id="JAFBMS010000018">
    <property type="protein sequence ID" value="KAG9344974.1"/>
    <property type="molecule type" value="Genomic_DNA"/>
</dbReference>
<name>A0A8T2NXV5_9TELE</name>
<keyword evidence="3" id="KW-1185">Reference proteome</keyword>
<dbReference type="AlphaFoldDB" id="A0A8T2NXV5"/>
<accession>A0A8T2NXV5</accession>
<feature type="transmembrane region" description="Helical" evidence="1">
    <location>
        <begin position="28"/>
        <end position="47"/>
    </location>
</feature>
<evidence type="ECO:0000256" key="1">
    <source>
        <dbReference type="SAM" id="Phobius"/>
    </source>
</evidence>
<dbReference type="Proteomes" id="UP000824540">
    <property type="component" value="Unassembled WGS sequence"/>
</dbReference>
<gene>
    <name evidence="2" type="ORF">JZ751_009514</name>
</gene>
<keyword evidence="1" id="KW-0472">Membrane</keyword>